<evidence type="ECO:0000256" key="4">
    <source>
        <dbReference type="ARBA" id="ARBA00023136"/>
    </source>
</evidence>
<feature type="transmembrane region" description="Helical" evidence="5">
    <location>
        <begin position="209"/>
        <end position="226"/>
    </location>
</feature>
<dbReference type="InterPro" id="IPR006202">
    <property type="entry name" value="Neur_chan_lig-bd"/>
</dbReference>
<keyword evidence="5" id="KW-0813">Transport</keyword>
<dbReference type="Pfam" id="PF02932">
    <property type="entry name" value="Neur_chan_memb"/>
    <property type="match status" value="1"/>
</dbReference>
<dbReference type="AlphaFoldDB" id="K1QWV8"/>
<evidence type="ECO:0000256" key="1">
    <source>
        <dbReference type="ARBA" id="ARBA00004141"/>
    </source>
</evidence>
<dbReference type="GO" id="GO:0005230">
    <property type="term" value="F:extracellular ligand-gated monoatomic ion channel activity"/>
    <property type="evidence" value="ECO:0007669"/>
    <property type="project" value="InterPro"/>
</dbReference>
<feature type="transmembrane region" description="Helical" evidence="5">
    <location>
        <begin position="238"/>
        <end position="258"/>
    </location>
</feature>
<feature type="transmembrane region" description="Helical" evidence="5">
    <location>
        <begin position="176"/>
        <end position="197"/>
    </location>
</feature>
<evidence type="ECO:0000256" key="3">
    <source>
        <dbReference type="ARBA" id="ARBA00022989"/>
    </source>
</evidence>
<proteinExistence type="inferred from homology"/>
<keyword evidence="5" id="KW-0406">Ion transport</keyword>
<dbReference type="InParanoid" id="K1QWV8"/>
<evidence type="ECO:0000313" key="8">
    <source>
        <dbReference type="EMBL" id="EKC33460.1"/>
    </source>
</evidence>
<evidence type="ECO:0000259" key="6">
    <source>
        <dbReference type="Pfam" id="PF02931"/>
    </source>
</evidence>
<organism evidence="8">
    <name type="scientific">Magallana gigas</name>
    <name type="common">Pacific oyster</name>
    <name type="synonym">Crassostrea gigas</name>
    <dbReference type="NCBI Taxonomy" id="29159"/>
    <lineage>
        <taxon>Eukaryota</taxon>
        <taxon>Metazoa</taxon>
        <taxon>Spiralia</taxon>
        <taxon>Lophotrochozoa</taxon>
        <taxon>Mollusca</taxon>
        <taxon>Bivalvia</taxon>
        <taxon>Autobranchia</taxon>
        <taxon>Pteriomorphia</taxon>
        <taxon>Ostreida</taxon>
        <taxon>Ostreoidea</taxon>
        <taxon>Ostreidae</taxon>
        <taxon>Magallana</taxon>
    </lineage>
</organism>
<reference evidence="8" key="1">
    <citation type="journal article" date="2012" name="Nature">
        <title>The oyster genome reveals stress adaptation and complexity of shell formation.</title>
        <authorList>
            <person name="Zhang G."/>
            <person name="Fang X."/>
            <person name="Guo X."/>
            <person name="Li L."/>
            <person name="Luo R."/>
            <person name="Xu F."/>
            <person name="Yang P."/>
            <person name="Zhang L."/>
            <person name="Wang X."/>
            <person name="Qi H."/>
            <person name="Xiong Z."/>
            <person name="Que H."/>
            <person name="Xie Y."/>
            <person name="Holland P.W."/>
            <person name="Paps J."/>
            <person name="Zhu Y."/>
            <person name="Wu F."/>
            <person name="Chen Y."/>
            <person name="Wang J."/>
            <person name="Peng C."/>
            <person name="Meng J."/>
            <person name="Yang L."/>
            <person name="Liu J."/>
            <person name="Wen B."/>
            <person name="Zhang N."/>
            <person name="Huang Z."/>
            <person name="Zhu Q."/>
            <person name="Feng Y."/>
            <person name="Mount A."/>
            <person name="Hedgecock D."/>
            <person name="Xu Z."/>
            <person name="Liu Y."/>
            <person name="Domazet-Loso T."/>
            <person name="Du Y."/>
            <person name="Sun X."/>
            <person name="Zhang S."/>
            <person name="Liu B."/>
            <person name="Cheng P."/>
            <person name="Jiang X."/>
            <person name="Li J."/>
            <person name="Fan D."/>
            <person name="Wang W."/>
            <person name="Fu W."/>
            <person name="Wang T."/>
            <person name="Wang B."/>
            <person name="Zhang J."/>
            <person name="Peng Z."/>
            <person name="Li Y."/>
            <person name="Li N."/>
            <person name="Wang J."/>
            <person name="Chen M."/>
            <person name="He Y."/>
            <person name="Tan F."/>
            <person name="Song X."/>
            <person name="Zheng Q."/>
            <person name="Huang R."/>
            <person name="Yang H."/>
            <person name="Du X."/>
            <person name="Chen L."/>
            <person name="Yang M."/>
            <person name="Gaffney P.M."/>
            <person name="Wang S."/>
            <person name="Luo L."/>
            <person name="She Z."/>
            <person name="Ming Y."/>
            <person name="Huang W."/>
            <person name="Zhang S."/>
            <person name="Huang B."/>
            <person name="Zhang Y."/>
            <person name="Qu T."/>
            <person name="Ni P."/>
            <person name="Miao G."/>
            <person name="Wang J."/>
            <person name="Wang Q."/>
            <person name="Steinberg C.E."/>
            <person name="Wang H."/>
            <person name="Li N."/>
            <person name="Qian L."/>
            <person name="Zhang G."/>
            <person name="Li Y."/>
            <person name="Yang H."/>
            <person name="Liu X."/>
            <person name="Wang J."/>
            <person name="Yin Y."/>
            <person name="Wang J."/>
        </authorList>
    </citation>
    <scope>NUCLEOTIDE SEQUENCE [LARGE SCALE GENOMIC DNA]</scope>
    <source>
        <strain evidence="8">05x7-T-G4-1.051#20</strain>
    </source>
</reference>
<dbReference type="InterPro" id="IPR036734">
    <property type="entry name" value="Neur_chan_lig-bd_sf"/>
</dbReference>
<dbReference type="CDD" id="cd18989">
    <property type="entry name" value="LGIC_ECD_cation"/>
    <property type="match status" value="1"/>
</dbReference>
<evidence type="ECO:0000256" key="5">
    <source>
        <dbReference type="RuleBase" id="RU000687"/>
    </source>
</evidence>
<feature type="domain" description="Neurotransmitter-gated ion-channel transmembrane" evidence="7">
    <location>
        <begin position="180"/>
        <end position="321"/>
    </location>
</feature>
<dbReference type="InterPro" id="IPR018000">
    <property type="entry name" value="Neurotransmitter_ion_chnl_CS"/>
</dbReference>
<name>K1QWV8_MAGGI</name>
<accession>K1QWV8</accession>
<dbReference type="Gene3D" id="1.20.58.390">
    <property type="entry name" value="Neurotransmitter-gated ion-channel transmembrane domain"/>
    <property type="match status" value="1"/>
</dbReference>
<keyword evidence="2 5" id="KW-0812">Transmembrane</keyword>
<keyword evidence="4 5" id="KW-0472">Membrane</keyword>
<dbReference type="GO" id="GO:0016020">
    <property type="term" value="C:membrane"/>
    <property type="evidence" value="ECO:0007669"/>
    <property type="project" value="UniProtKB-SubCell"/>
</dbReference>
<feature type="transmembrane region" description="Helical" evidence="5">
    <location>
        <begin position="341"/>
        <end position="362"/>
    </location>
</feature>
<evidence type="ECO:0000259" key="7">
    <source>
        <dbReference type="Pfam" id="PF02932"/>
    </source>
</evidence>
<comment type="subcellular location">
    <subcellularLocation>
        <location evidence="1">Membrane</location>
        <topology evidence="1">Multi-pass membrane protein</topology>
    </subcellularLocation>
</comment>
<sequence length="365" mass="41226">MELLLTGFHGLHEATQQMSSMGILTIKWKDEFLTWTPSSYGGATYIDVPQGKIWKPDLQIQNGMTSFSELGGSFMSLRIFSTGDVSWQPYKVFNTKCLINIAYFPYDRQQCTIKIVAWNSDSTTVNLTKGATPFTLDDELNDGQWAISDPTANTLVDDGSSLIIYTLDFVRKPKVYIFNIILPMIFLVILDIFTFALPNDSGEKMSYSVAVLLSIFILLTVVSSLLPSSSTTTSYLEVYLLLGLTLGTLILIIVAISLRIQQFSQERQIPQWVRNLTLLSWKFQRRMPKSSIENDESQNTKMEVVSFAEVDKKSEEEPEKKHERGDNIVVLWTDVTSAIDFYMFFMFSIFFIISTGILLGIAGSS</sequence>
<dbReference type="InterPro" id="IPR036719">
    <property type="entry name" value="Neuro-gated_channel_TM_sf"/>
</dbReference>
<protein>
    <submittedName>
        <fullName evidence="8">Neuronal acetylcholine receptor subunit alpha-3</fullName>
    </submittedName>
</protein>
<dbReference type="HOGENOM" id="CLU_018074_0_1_1"/>
<gene>
    <name evidence="8" type="ORF">CGI_10015249</name>
</gene>
<dbReference type="GO" id="GO:0004888">
    <property type="term" value="F:transmembrane signaling receptor activity"/>
    <property type="evidence" value="ECO:0007669"/>
    <property type="project" value="InterPro"/>
</dbReference>
<dbReference type="InterPro" id="IPR038050">
    <property type="entry name" value="Neuro_actylchol_rec"/>
</dbReference>
<keyword evidence="8" id="KW-0675">Receptor</keyword>
<dbReference type="SUPFAM" id="SSF90112">
    <property type="entry name" value="Neurotransmitter-gated ion-channel transmembrane pore"/>
    <property type="match status" value="1"/>
</dbReference>
<dbReference type="PRINTS" id="PR00252">
    <property type="entry name" value="NRIONCHANNEL"/>
</dbReference>
<dbReference type="PANTHER" id="PTHR18945">
    <property type="entry name" value="NEUROTRANSMITTER GATED ION CHANNEL"/>
    <property type="match status" value="1"/>
</dbReference>
<dbReference type="InterPro" id="IPR006029">
    <property type="entry name" value="Neurotrans-gated_channel_TM"/>
</dbReference>
<keyword evidence="5" id="KW-0407">Ion channel</keyword>
<dbReference type="InterPro" id="IPR006201">
    <property type="entry name" value="Neur_channel"/>
</dbReference>
<dbReference type="SUPFAM" id="SSF63712">
    <property type="entry name" value="Nicotinic receptor ligand binding domain-like"/>
    <property type="match status" value="1"/>
</dbReference>
<feature type="domain" description="Neurotransmitter-gated ion-channel ligand-binding" evidence="6">
    <location>
        <begin position="2"/>
        <end position="172"/>
    </location>
</feature>
<dbReference type="CDD" id="cd19051">
    <property type="entry name" value="LGIC_TM_cation"/>
    <property type="match status" value="1"/>
</dbReference>
<dbReference type="PROSITE" id="PS00236">
    <property type="entry name" value="NEUROTR_ION_CHANNEL"/>
    <property type="match status" value="1"/>
</dbReference>
<keyword evidence="3 5" id="KW-1133">Transmembrane helix</keyword>
<dbReference type="Pfam" id="PF02931">
    <property type="entry name" value="Neur_chan_LBD"/>
    <property type="match status" value="1"/>
</dbReference>
<dbReference type="Gene3D" id="2.70.170.10">
    <property type="entry name" value="Neurotransmitter-gated ion-channel ligand-binding domain"/>
    <property type="match status" value="1"/>
</dbReference>
<evidence type="ECO:0000256" key="2">
    <source>
        <dbReference type="ARBA" id="ARBA00022692"/>
    </source>
</evidence>
<dbReference type="EMBL" id="JH816757">
    <property type="protein sequence ID" value="EKC33460.1"/>
    <property type="molecule type" value="Genomic_DNA"/>
</dbReference>
<comment type="similarity">
    <text evidence="5">Belongs to the ligand-gated ion channel (TC 1.A.9) family.</text>
</comment>